<proteinExistence type="predicted"/>
<reference evidence="1" key="1">
    <citation type="journal article" date="2013" name="BMC Genomics">
        <title>Unscrambling butterfly oogenesis.</title>
        <authorList>
            <person name="Carter J.M."/>
            <person name="Baker S.C."/>
            <person name="Pink R."/>
            <person name="Carter D.R."/>
            <person name="Collins A."/>
            <person name="Tomlin J."/>
            <person name="Gibbs M."/>
            <person name="Breuker C.J."/>
        </authorList>
    </citation>
    <scope>NUCLEOTIDE SEQUENCE</scope>
    <source>
        <tissue evidence="1">Ovary</tissue>
    </source>
</reference>
<dbReference type="AlphaFoldDB" id="S4P242"/>
<protein>
    <submittedName>
        <fullName evidence="1">Peptidylglycine alpha-hydroxylating monooxygenase</fullName>
    </submittedName>
</protein>
<reference evidence="1" key="2">
    <citation type="submission" date="2013-05" db="EMBL/GenBank/DDBJ databases">
        <authorList>
            <person name="Carter J.-M."/>
            <person name="Baker S.C."/>
            <person name="Pink R."/>
            <person name="Carter D.R.F."/>
            <person name="Collins A."/>
            <person name="Tomlin J."/>
            <person name="Gibbs M."/>
            <person name="Breuker C.J."/>
        </authorList>
    </citation>
    <scope>NUCLEOTIDE SEQUENCE</scope>
    <source>
        <tissue evidence="1">Ovary</tissue>
    </source>
</reference>
<evidence type="ECO:0000313" key="1">
    <source>
        <dbReference type="EMBL" id="JAA82378.1"/>
    </source>
</evidence>
<sequence length="67" mass="7504">SIQPKECPGKLVLFYWAPVELYPRTKSNIWRQPVLLTRTKSSTPSHSGLTLTLLVPRCPVSWSAVPA</sequence>
<dbReference type="EMBL" id="GAIX01010182">
    <property type="protein sequence ID" value="JAA82378.1"/>
    <property type="molecule type" value="Transcribed_RNA"/>
</dbReference>
<feature type="non-terminal residue" evidence="1">
    <location>
        <position position="1"/>
    </location>
</feature>
<dbReference type="GO" id="GO:0004497">
    <property type="term" value="F:monooxygenase activity"/>
    <property type="evidence" value="ECO:0007669"/>
    <property type="project" value="UniProtKB-KW"/>
</dbReference>
<keyword evidence="1" id="KW-0503">Monooxygenase</keyword>
<name>S4P242_9NEOP</name>
<feature type="non-terminal residue" evidence="1">
    <location>
        <position position="67"/>
    </location>
</feature>
<accession>S4P242</accession>
<organism evidence="1">
    <name type="scientific">Pararge aegeria</name>
    <name type="common">speckled wood butterfly</name>
    <dbReference type="NCBI Taxonomy" id="116150"/>
    <lineage>
        <taxon>Eukaryota</taxon>
        <taxon>Metazoa</taxon>
        <taxon>Ecdysozoa</taxon>
        <taxon>Arthropoda</taxon>
        <taxon>Hexapoda</taxon>
        <taxon>Insecta</taxon>
        <taxon>Pterygota</taxon>
        <taxon>Neoptera</taxon>
        <taxon>Endopterygota</taxon>
        <taxon>Lepidoptera</taxon>
        <taxon>Glossata</taxon>
        <taxon>Ditrysia</taxon>
        <taxon>Papilionoidea</taxon>
        <taxon>Nymphalidae</taxon>
        <taxon>Satyrinae</taxon>
        <taxon>Satyrini</taxon>
        <taxon>Parargina</taxon>
        <taxon>Pararge</taxon>
    </lineage>
</organism>
<keyword evidence="1" id="KW-0560">Oxidoreductase</keyword>